<dbReference type="Proteomes" id="UP000823631">
    <property type="component" value="Unassembled WGS sequence"/>
</dbReference>
<reference evidence="2" key="1">
    <citation type="submission" date="2020-10" db="EMBL/GenBank/DDBJ databases">
        <authorList>
            <person name="Gilroy R."/>
        </authorList>
    </citation>
    <scope>NUCLEOTIDE SEQUENCE</scope>
    <source>
        <strain evidence="2">17213</strain>
    </source>
</reference>
<accession>A0A9D9GQG1</accession>
<dbReference type="InterPro" id="IPR011990">
    <property type="entry name" value="TPR-like_helical_dom_sf"/>
</dbReference>
<evidence type="ECO:0008006" key="4">
    <source>
        <dbReference type="Google" id="ProtNLM"/>
    </source>
</evidence>
<evidence type="ECO:0000313" key="2">
    <source>
        <dbReference type="EMBL" id="MBO8416047.1"/>
    </source>
</evidence>
<dbReference type="Pfam" id="PF22860">
    <property type="entry name" value="DUF7017"/>
    <property type="match status" value="1"/>
</dbReference>
<reference evidence="2" key="2">
    <citation type="journal article" date="2021" name="PeerJ">
        <title>Extensive microbial diversity within the chicken gut microbiome revealed by metagenomics and culture.</title>
        <authorList>
            <person name="Gilroy R."/>
            <person name="Ravi A."/>
            <person name="Getino M."/>
            <person name="Pursley I."/>
            <person name="Horton D.L."/>
            <person name="Alikhan N.F."/>
            <person name="Baker D."/>
            <person name="Gharbi K."/>
            <person name="Hall N."/>
            <person name="Watson M."/>
            <person name="Adriaenssens E.M."/>
            <person name="Foster-Nyarko E."/>
            <person name="Jarju S."/>
            <person name="Secka A."/>
            <person name="Antonio M."/>
            <person name="Oren A."/>
            <person name="Chaudhuri R.R."/>
            <person name="La Ragione R."/>
            <person name="Hildebrand F."/>
            <person name="Pallen M.J."/>
        </authorList>
    </citation>
    <scope>NUCLEOTIDE SEQUENCE</scope>
    <source>
        <strain evidence="2">17213</strain>
    </source>
</reference>
<dbReference type="SUPFAM" id="SSF48452">
    <property type="entry name" value="TPR-like"/>
    <property type="match status" value="1"/>
</dbReference>
<dbReference type="EMBL" id="JADINH010000142">
    <property type="protein sequence ID" value="MBO8416047.1"/>
    <property type="molecule type" value="Genomic_DNA"/>
</dbReference>
<feature type="region of interest" description="Disordered" evidence="1">
    <location>
        <begin position="687"/>
        <end position="724"/>
    </location>
</feature>
<gene>
    <name evidence="2" type="ORF">IAB19_06690</name>
</gene>
<dbReference type="InterPro" id="IPR054283">
    <property type="entry name" value="DUF7017"/>
</dbReference>
<feature type="compositionally biased region" description="Low complexity" evidence="1">
    <location>
        <begin position="687"/>
        <end position="706"/>
    </location>
</feature>
<sequence>MAEHSAQEVYALVKAEQYLQALDLAEELVNSEDADLSAYKAGVHALYQAMCRAPDQCRDRLQPALVQKLQDGLNRCLGCDYLEFFKSRSPDPYSSHEFVDSLDGCIAAKLKQLIINLKRPNAAEVLEAEHYVRLKDHYQAFLCYTRALEKGPLTKYEEQSFALTLERLCSAALSLREKYQYVVDYLKLTQVDKPSVLNSMMLQHADELCEYPELDYAAYLEVFNLDTLLPSDYAAASYTLEDGRTTSCSSLYGRVLINALKNARGRLKERQTVYQPALEALIKRAEHFNQETLSAPGAPGYRKWVLYYLAWLLCELKRGSEALPTAMEFARLEQGYESSWALLAECFLQTAKEHQALCCLCRSLQLKDETLEKLNLSQCLKAAVLLKQSGDEGLAGELADLAGFMIKQNGGSSELFADFCREQAAWYEPLARTELSSFEPLRTELLALGTEACGLLYPDLKLHHACIGAPGEIAHKDGSVRRIRNVYVCLKEGRWPVDLICDAHKAEIFKDGEAVDVRIKPDPPAPGRWSKIVSLQRGQHSTDEVMIYKTAAVTYVNQQLQRYHVIFEDGSCSFVFMDRVEGDLNVGDCVQVQMARSSKKDRELLLCMNCRPATDRPEALFRSADTVITAVTRSGLALTKEGITIGEAMMQEQGLSAGAAVRVEAVLSFNHRRGAYSWSAYKVQPLKSAGKSAGKSTAKSAGKSSGMTGSRNGQRRPSARKVKF</sequence>
<comment type="caution">
    <text evidence="2">The sequence shown here is derived from an EMBL/GenBank/DDBJ whole genome shotgun (WGS) entry which is preliminary data.</text>
</comment>
<evidence type="ECO:0000256" key="1">
    <source>
        <dbReference type="SAM" id="MobiDB-lite"/>
    </source>
</evidence>
<name>A0A9D9GQG1_9GAMM</name>
<dbReference type="AlphaFoldDB" id="A0A9D9GQG1"/>
<organism evidence="2 3">
    <name type="scientific">Candidatus Avisuccinivibrio stercorigallinarum</name>
    <dbReference type="NCBI Taxonomy" id="2840704"/>
    <lineage>
        <taxon>Bacteria</taxon>
        <taxon>Pseudomonadati</taxon>
        <taxon>Pseudomonadota</taxon>
        <taxon>Gammaproteobacteria</taxon>
        <taxon>Aeromonadales</taxon>
        <taxon>Succinivibrionaceae</taxon>
        <taxon>Succinivibrionaceae incertae sedis</taxon>
        <taxon>Candidatus Avisuccinivibrio</taxon>
    </lineage>
</organism>
<evidence type="ECO:0000313" key="3">
    <source>
        <dbReference type="Proteomes" id="UP000823631"/>
    </source>
</evidence>
<proteinExistence type="predicted"/>
<feature type="compositionally biased region" description="Basic residues" evidence="1">
    <location>
        <begin position="713"/>
        <end position="724"/>
    </location>
</feature>
<protein>
    <recommendedName>
        <fullName evidence="4">Tetratricopeptide repeat protein</fullName>
    </recommendedName>
</protein>